<keyword evidence="2" id="KW-1185">Reference proteome</keyword>
<proteinExistence type="predicted"/>
<dbReference type="Proteomes" id="UP001501343">
    <property type="component" value="Unassembled WGS sequence"/>
</dbReference>
<dbReference type="EMBL" id="BAAAOF010000002">
    <property type="protein sequence ID" value="GAA1920723.1"/>
    <property type="molecule type" value="Genomic_DNA"/>
</dbReference>
<evidence type="ECO:0000313" key="2">
    <source>
        <dbReference type="Proteomes" id="UP001501343"/>
    </source>
</evidence>
<name>A0ABP5ARP7_9MICO</name>
<gene>
    <name evidence="1" type="ORF">GCM10009775_11580</name>
</gene>
<sequence>MLHAAQSYARGTGEPFSMGAVADFGFRLPRTLLQSVSNELAYTSNALIHP</sequence>
<reference evidence="2" key="1">
    <citation type="journal article" date="2019" name="Int. J. Syst. Evol. Microbiol.">
        <title>The Global Catalogue of Microorganisms (GCM) 10K type strain sequencing project: providing services to taxonomists for standard genome sequencing and annotation.</title>
        <authorList>
            <consortium name="The Broad Institute Genomics Platform"/>
            <consortium name="The Broad Institute Genome Sequencing Center for Infectious Disease"/>
            <person name="Wu L."/>
            <person name="Ma J."/>
        </authorList>
    </citation>
    <scope>NUCLEOTIDE SEQUENCE [LARGE SCALE GENOMIC DNA]</scope>
    <source>
        <strain evidence="2">JCM 14900</strain>
    </source>
</reference>
<protein>
    <submittedName>
        <fullName evidence="1">Uncharacterized protein</fullName>
    </submittedName>
</protein>
<accession>A0ABP5ARP7</accession>
<comment type="caution">
    <text evidence="1">The sequence shown here is derived from an EMBL/GenBank/DDBJ whole genome shotgun (WGS) entry which is preliminary data.</text>
</comment>
<evidence type="ECO:0000313" key="1">
    <source>
        <dbReference type="EMBL" id="GAA1920723.1"/>
    </source>
</evidence>
<organism evidence="1 2">
    <name type="scientific">Microbacterium aoyamense</name>
    <dbReference type="NCBI Taxonomy" id="344166"/>
    <lineage>
        <taxon>Bacteria</taxon>
        <taxon>Bacillati</taxon>
        <taxon>Actinomycetota</taxon>
        <taxon>Actinomycetes</taxon>
        <taxon>Micrococcales</taxon>
        <taxon>Microbacteriaceae</taxon>
        <taxon>Microbacterium</taxon>
    </lineage>
</organism>